<keyword evidence="1" id="KW-1133">Transmembrane helix</keyword>
<reference evidence="2 3" key="1">
    <citation type="journal article" date="1999" name="Genetics">
        <title>Divergence of the hyperthermophilic archaea Pyrococcus furiosus and P. horikoshii inferred from complete genomic sequences.</title>
        <authorList>
            <person name="Maeder D.L."/>
            <person name="Weiss R.B."/>
            <person name="Dunn D.M."/>
            <person name="Cherry J.L."/>
            <person name="Gonzalez J.M."/>
            <person name="DiRuggiero J."/>
            <person name="Robb F.T."/>
        </authorList>
    </citation>
    <scope>NUCLEOTIDE SEQUENCE [LARGE SCALE GENOMIC DNA]</scope>
    <source>
        <strain evidence="3">ATCC 43587 / DSM 3638 / JCM 8422 / Vc1</strain>
    </source>
</reference>
<protein>
    <submittedName>
        <fullName evidence="2">Uncharacterized protein</fullName>
    </submittedName>
</protein>
<proteinExistence type="predicted"/>
<organism evidence="2 3">
    <name type="scientific">Pyrococcus furiosus (strain ATCC 43587 / DSM 3638 / JCM 8422 / Vc1)</name>
    <dbReference type="NCBI Taxonomy" id="186497"/>
    <lineage>
        <taxon>Archaea</taxon>
        <taxon>Methanobacteriati</taxon>
        <taxon>Methanobacteriota</taxon>
        <taxon>Thermococci</taxon>
        <taxon>Thermococcales</taxon>
        <taxon>Thermococcaceae</taxon>
        <taxon>Pyrococcus</taxon>
    </lineage>
</organism>
<evidence type="ECO:0000313" key="2">
    <source>
        <dbReference type="EMBL" id="AAL80534.1"/>
    </source>
</evidence>
<feature type="transmembrane region" description="Helical" evidence="1">
    <location>
        <begin position="34"/>
        <end position="53"/>
    </location>
</feature>
<dbReference type="HOGENOM" id="CLU_179010_0_0_2"/>
<gene>
    <name evidence="2" type="ordered locus">PF0410</name>
</gene>
<dbReference type="Proteomes" id="UP000001013">
    <property type="component" value="Chromosome"/>
</dbReference>
<dbReference type="STRING" id="186497.PF0410"/>
<feature type="transmembrane region" description="Helical" evidence="1">
    <location>
        <begin position="12"/>
        <end position="28"/>
    </location>
</feature>
<sequence length="87" mass="9726">MLCRVLKMDVEDIILLFSSSWIVLSAVMSKSIDVFLTLSLIGLLIALEIGSLFLSKEQKENMKPLIEILLVAFVIIVLKKVYEVLSG</sequence>
<dbReference type="PATRIC" id="fig|186497.12.peg.426"/>
<dbReference type="EMBL" id="AE009950">
    <property type="protein sequence ID" value="AAL80534.1"/>
    <property type="molecule type" value="Genomic_DNA"/>
</dbReference>
<dbReference type="Pfam" id="PF26161">
    <property type="entry name" value="DUF8044"/>
    <property type="match status" value="1"/>
</dbReference>
<evidence type="ECO:0000313" key="3">
    <source>
        <dbReference type="Proteomes" id="UP000001013"/>
    </source>
</evidence>
<dbReference type="PhylomeDB" id="Q8U3P7"/>
<dbReference type="AlphaFoldDB" id="Q8U3P7"/>
<name>Q8U3P7_PYRFU</name>
<evidence type="ECO:0000256" key="1">
    <source>
        <dbReference type="SAM" id="Phobius"/>
    </source>
</evidence>
<keyword evidence="1" id="KW-0812">Transmembrane</keyword>
<dbReference type="eggNOG" id="arCOG05098">
    <property type="taxonomic scope" value="Archaea"/>
</dbReference>
<keyword evidence="3" id="KW-1185">Reference proteome</keyword>
<accession>Q8U3P7</accession>
<dbReference type="KEGG" id="pfu:PF0410"/>
<keyword evidence="1" id="KW-0472">Membrane</keyword>
<dbReference type="InterPro" id="IPR058357">
    <property type="entry name" value="DUF8044"/>
</dbReference>
<dbReference type="PaxDb" id="186497-PF0410"/>